<reference evidence="2" key="1">
    <citation type="submission" date="2013-03" db="EMBL/GenBank/DDBJ databases">
        <authorList>
            <person name="Harkins D.M."/>
            <person name="Durkin A.S."/>
            <person name="Brinkac L.M."/>
            <person name="Haft D.H."/>
            <person name="Selengut J.D."/>
            <person name="Sanka R."/>
            <person name="DePew J."/>
            <person name="Purushe J."/>
            <person name="Hartskeerl R.A."/>
            <person name="Ahmed A."/>
            <person name="van der Linden H."/>
            <person name="Goris M.G.A."/>
            <person name="Vinetz J.M."/>
            <person name="Sutton G.G."/>
            <person name="Nierman W.C."/>
            <person name="Fouts D.E."/>
        </authorList>
    </citation>
    <scope>NUCLEOTIDE SEQUENCE [LARGE SCALE GENOMIC DNA]</scope>
    <source>
        <strain evidence="2">ICFT</strain>
    </source>
</reference>
<dbReference type="RefSeq" id="WP_003010832.1">
    <property type="nucleotide sequence ID" value="NZ_AOHC02000057.1"/>
</dbReference>
<evidence type="ECO:0000313" key="2">
    <source>
        <dbReference type="EMBL" id="EMY75984.1"/>
    </source>
</evidence>
<dbReference type="Pfam" id="PF10825">
    <property type="entry name" value="DUF2752"/>
    <property type="match status" value="1"/>
</dbReference>
<keyword evidence="3" id="KW-1185">Reference proteome</keyword>
<comment type="caution">
    <text evidence="2">The sequence shown here is derived from an EMBL/GenBank/DDBJ whole genome shotgun (WGS) entry which is preliminary data.</text>
</comment>
<dbReference type="InterPro" id="IPR021215">
    <property type="entry name" value="DUF2752"/>
</dbReference>
<evidence type="ECO:0000313" key="3">
    <source>
        <dbReference type="Proteomes" id="UP000012313"/>
    </source>
</evidence>
<feature type="transmembrane region" description="Helical" evidence="1">
    <location>
        <begin position="64"/>
        <end position="83"/>
    </location>
</feature>
<keyword evidence="1" id="KW-0472">Membrane</keyword>
<accession>N1WFU5</accession>
<evidence type="ECO:0000256" key="1">
    <source>
        <dbReference type="SAM" id="Phobius"/>
    </source>
</evidence>
<name>N1WFU5_9LEPT</name>
<dbReference type="Proteomes" id="UP000012313">
    <property type="component" value="Unassembled WGS sequence"/>
</dbReference>
<dbReference type="STRING" id="1218598.LEP1GSC060_0501"/>
<organism evidence="2 3">
    <name type="scientific">Leptospira weilii serovar Ranarum str. ICFT</name>
    <dbReference type="NCBI Taxonomy" id="1218598"/>
    <lineage>
        <taxon>Bacteria</taxon>
        <taxon>Pseudomonadati</taxon>
        <taxon>Spirochaetota</taxon>
        <taxon>Spirochaetia</taxon>
        <taxon>Leptospirales</taxon>
        <taxon>Leptospiraceae</taxon>
        <taxon>Leptospira</taxon>
    </lineage>
</organism>
<keyword evidence="1" id="KW-0812">Transmembrane</keyword>
<gene>
    <name evidence="2" type="ORF">LEP1GSC060_0501</name>
</gene>
<protein>
    <submittedName>
        <fullName evidence="2">PF10825 family protein</fullName>
    </submittedName>
</protein>
<dbReference type="EMBL" id="AOHC02000057">
    <property type="protein sequence ID" value="EMY75984.1"/>
    <property type="molecule type" value="Genomic_DNA"/>
</dbReference>
<proteinExistence type="predicted"/>
<sequence>MRPIFVSVCTFIFYNIPSEYMNGRYTICLFRILLERECFGCGTVRGFWCILHLRFEDAFHLNKMIFVTFPLSVFVVLIWTIGVERFGFVRKIFRIL</sequence>
<dbReference type="AlphaFoldDB" id="N1WFU5"/>
<keyword evidence="1" id="KW-1133">Transmembrane helix</keyword>